<keyword evidence="1" id="KW-0472">Membrane</keyword>
<dbReference type="AlphaFoldDB" id="A0A0B1R1I5"/>
<keyword evidence="1" id="KW-0812">Transmembrane</keyword>
<dbReference type="EMBL" id="JTJJ01000196">
    <property type="protein sequence ID" value="KHJ65022.1"/>
    <property type="molecule type" value="Genomic_DNA"/>
</dbReference>
<evidence type="ECO:0000313" key="3">
    <source>
        <dbReference type="Proteomes" id="UP000030853"/>
    </source>
</evidence>
<accession>A0A0B1R1I5</accession>
<name>A0A0B1R1I5_9GAMM</name>
<protein>
    <submittedName>
        <fullName evidence="2">Uncharacterized protein</fullName>
    </submittedName>
</protein>
<sequence length="68" mass="8005">MRFNSAVLFATTIGAPELIFIAKILFIYSRFNRKTTFQHLYCHAAADVTLFIFNVMEFLIAMEKTYRF</sequence>
<dbReference type="Proteomes" id="UP000030853">
    <property type="component" value="Unassembled WGS sequence"/>
</dbReference>
<proteinExistence type="predicted"/>
<feature type="transmembrane region" description="Helical" evidence="1">
    <location>
        <begin position="40"/>
        <end position="62"/>
    </location>
</feature>
<comment type="caution">
    <text evidence="2">The sequence shown here is derived from an EMBL/GenBank/DDBJ whole genome shotgun (WGS) entry which is preliminary data.</text>
</comment>
<evidence type="ECO:0000256" key="1">
    <source>
        <dbReference type="SAM" id="Phobius"/>
    </source>
</evidence>
<keyword evidence="1" id="KW-1133">Transmembrane helix</keyword>
<gene>
    <name evidence="2" type="ORF">QU24_26795</name>
</gene>
<feature type="transmembrane region" description="Helical" evidence="1">
    <location>
        <begin position="6"/>
        <end position="28"/>
    </location>
</feature>
<organism evidence="2 3">
    <name type="scientific">Pantoea rodasii</name>
    <dbReference type="NCBI Taxonomy" id="1076549"/>
    <lineage>
        <taxon>Bacteria</taxon>
        <taxon>Pseudomonadati</taxon>
        <taxon>Pseudomonadota</taxon>
        <taxon>Gammaproteobacteria</taxon>
        <taxon>Enterobacterales</taxon>
        <taxon>Erwiniaceae</taxon>
        <taxon>Pantoea</taxon>
    </lineage>
</organism>
<reference evidence="2 3" key="1">
    <citation type="submission" date="2014-11" db="EMBL/GenBank/DDBJ databases">
        <title>Genome sequencing of Pantoea rodasii ND03.</title>
        <authorList>
            <person name="Muhamad Yunos N.Y."/>
            <person name="Chan K.-G."/>
        </authorList>
    </citation>
    <scope>NUCLEOTIDE SEQUENCE [LARGE SCALE GENOMIC DNA]</scope>
    <source>
        <strain evidence="2 3">ND03</strain>
    </source>
</reference>
<evidence type="ECO:0000313" key="2">
    <source>
        <dbReference type="EMBL" id="KHJ65022.1"/>
    </source>
</evidence>